<dbReference type="GO" id="GO:0005576">
    <property type="term" value="C:extracellular region"/>
    <property type="evidence" value="ECO:0007669"/>
    <property type="project" value="UniProtKB-SubCell"/>
</dbReference>
<dbReference type="Gene3D" id="2.60.40.740">
    <property type="match status" value="5"/>
</dbReference>
<feature type="domain" description="DUF11" evidence="5">
    <location>
        <begin position="3204"/>
        <end position="3329"/>
    </location>
</feature>
<dbReference type="Pfam" id="PF17210">
    <property type="entry name" value="SdrD_B"/>
    <property type="match status" value="8"/>
</dbReference>
<sequence>MTFFSRRRVPASSLVLRRLEDRVLFDAAMEMAAEEMDMEAAASSFDAPTSSFAEDSTLVYPDLSGGIQEVVCYAAFDTRRELLIIDTQVSNYQQLVDDLMQSQSGSRELEIVFLDADRNGIDQITELLSTRNDLDAIHLISHGEDGAIRIGNSWLTSESLTGYAGDVANWGASLSIGGDVLIYGCEVAQSSEGQGFVNSLSALMSADIAVSADDTGAAEQGGDWDLEYHVGEIESNVAFSTQLQSEYQSIFAVGPTATISGDQEVQIGENFNFTVTFDNAGSTTGYGPFVDLIFPVNGIDGLAGTGTADGIDFVSASYLGHSLNVVELIFPDDGGGTGTVDHPFAFDSAGNPLQVTGVAGDKLVVVELPFGSVTSAQPEIAINIRASVSNLADLGSDLIIQTRSGFRYGQDALDNPTTDPSVVSDLGTNVTNPAIAAENWTEQIAITPTLMSVGKTYVGPEDETATGPNFVHQYVVAVDIADGQTITALDIIDSLPDNIVVTSVDSVLVNGASAASTNNLGSLTTPGTNQELIVSLTNAVTGTSSDTDVLVTFSFYVAEFDASAARVIPVNGEDDGASSVSVNNVRAVGDWTPIDTRDTGGTNNAVSDPAGDEHVLDDKAIAIQKSVAVVTDTGSVGATPGDTLEYTLTFQISDYYTFGDLVILDTFQDGQTFDFAYGATFDITDFNGNVTGTFTVHEVANVDGTTTLVVDQTQIDTADDGSEDGTTPDGSDGSTTLTFDVSRVLQDSGAADGVLQGGLSIDGNDSINRGAATGTIRFRTVIQEDYTDSFLSGDRSVDQGDVITNSSLQITGTVRQNAEANGLTGDITQVIGNEEDTSAASILIESGTLTKEVYAINGNTTLPMGQNGLPVLVAGDVVTYRIRYVVPTSDFEQLRISDYLPLPIFSADDHNADGIGGDTWTFNVGGSFDATAPASGVIEFGAGDTFYNSDGPNSNIVPTITVNSSNGVELYFGDYDDPTSGGDTIELYLSVTAQDAPTADGLFLTNIVRVEEGTTQQTPNVIDRIIQIEVTQPELNIQKGVISTNAAGATFSGATGPTGITFAAAGTVGSPFSGGVIHSDRLAVTGIDANLTGGIDAGDIVRYAIVIENTGNSSRGAFDVQLKDLLPTGMSYVSGSLQVVDGTGAAVAFSDVNGGNPGLFGDGIELSDPGATPATADGTNAGAIDGYNATSGRNVIIVFYDAVAGTIVAPDATLVNTVTLANYAGREGGEDHTPTDLTDDASVTTKNVAATKSIVTTSEALTTFESGIERVTIGEIVRYRISVELPEGSITNMQIRDVLPAGLTFIDDGTATLAFVSDSGTITSSTQSGAGLASTSSSVVPTYQLTDSAISISASVNNDNYQTGSDVYFKLGDVTNAESDANAEYVIVEFNALVDNNSISAANRNDAGELLYNDVYVYTGGTLLYDLPNGNRPVLSVVEPLITNVNKTADVTMGDAGDTVTYTITFTPTSNVDNSDAFDVRLLDTIPGKMTFGSITSVTVGGVAATPTNNSAGNTIDLTFARVNEGQTVSITYTATINASVNPNEVLTNTASVTYSSLPGALGTGANATGSSLASLSGVNTNNGAGETGSTIYSPTSGSFRGERNGSGGTTGNPNDYADTDPHSVTIDGVTSVTKTLISTEFVDAFNGASDVVIGELVTYEIVVTFPEGTIPSAQVVDTLDSGLAYVGMVSSSVNDLSFSGSLTPTVTGDGRIVTWNLGSVSDTNLSNDTDGTVTLRYQAVVLNVAGNQTSTALDNSATFTWGGNPATAVTVDAADVTVVEPVIAINTGITVNGNVGQANGDAGDTIRYTITLANSGPVDAFDLGFSDALPTLSGGSSAITGATFSLNDSAGLLTASDFELLGSNATGYTLSLKSGVDFDMLKSQTGRVVTLIVDGTVASGVFPNQSFSNTPVVTWTSMNGDVVSRSAATTADDGERDGTNASDTTHDYVANDPVAFTVNPPIFTKTLFGTDRIETSGSNVTVGENVTYALLVRMPEGTAAGLTVVDQLPDGLNYGNYSIVTSAAASGGLLVSDYNGTFTAPTVSGGVADGDDVTFTFGSITTTVDNVADNNAFLILVTAAVSDVSGNVGYGSGQTTLANNATLDVSGDGAGPITSNTVNTSVVESNLAITKNIVAALANAGDTMTIALSVTNSGLGNAYDVVIEDTLLAAQYDLTSIATGTSGSEYPSDFTASYTPGTGLLRYSGGTIGVGQTVTFTFAAKLTDTVATDAVLVNTATIENATSLSGTVAGERDSTDPDGDGSDTSSDSVRIREHSLAGFVYFDADNDGVFDSGETGIQNVSIRLQGTDHLNQAVDTTIQTLANGSYLFADLRPGTYSITQTQPTVAVSGKDYLDGRDTIGTPGGNATANDTFTSIVLPLNSEVDGTANNFGELEEAEISGFVYHDADNDGVKDLGEATIGGVVVTLTGTDDLGAIASQTFTTLADGAYSFDGLRPGTYTLTQTQPTGNAPSGRAYIDGRDTDGSLANGDTSANNVISSVELVAADTAVSYNFGEVVESTVSGYVYHDTDNDGERTGEVGLGGVTITLTGTDDLGNVVNRTTTTSAVSGSEGYYEFANLRPSNGSGYRISETTPTGYLDGKDKIGTQGGTLGNDRVDSVIVSDTNGTENNFGELLASSLAGIVFNDKNNDGLFNGTDELLNGVSIRLTGVDDVGNAVDVTTTTSSGAYSFDNLRPSNATGYTITETQPTSFNDGIHSDGSLANGDVTTSNVISSINVNQDVDGTQYNFAERGIGIGGTVFVDDSRDGVLQAGESTRISGVTVQLWNSAGTVLLESQTTGADGSYLFVNRPAGDYRIVQLQPSLYTTTSANTLDVTLPLTGLSGQNFGEALWDIGDQVWFDADGDGNFDADEPGLGNVSVSLIYAGSNGVFGDFDDVTSTTTTAADGTYTFAERFNGNYRVVVGDGTLPIGLTGTSETDDTLAAIDGTSHLTVLDGDRLEIDFGYAGTGRIGDTVWLDTNGEGQRRSGEPGLANISVNLEFAGFDNTFGTADDFLMTRTTDANGVYSFGRLPAGSYRVAVDGADTDLPADVVAIGGVDARLGVSSVTLSDGGLNLDQDFAFTGTLSIGDTVFVDHLGDGGAMNPGEGDRGISGVTVTLDIDFDGNGTFDHQLTTVTDANGAYSFDHLIAGDYRVNVDNSMLGNSIVTTSTYERDGVTDNQTLVTLPVGTSATDVDFGYPGQVDYAVTNESSLTKAARGGDTFTYTVTATNVGQRDGTGVFVTDTLPIGILDPASIISDDPSNTIWNPITGELTWNIGDLDYGDSQTLVITVSVFKIVADPLADTIATTAVVADDGANGLESRYDNNVASTLDPLTTFAFDSFNDLSQGPFQSARDDGFYGNGPAGLTRDRMLRPIPVDPIFSGLAEPGTTLSLRIYDENGRIMGERQVVADAGGNWMANFPGTVIWKHPHKMEIEQTASIQNDVKDAGFNLRRYFHPATHHSLFMTERPSVAAVMRELPSETIEAMHQAHVNPLSVGVRAHLYQLNVASTNAASK</sequence>
<feature type="domain" description="SD-repeat containing protein B" evidence="7">
    <location>
        <begin position="2398"/>
        <end position="2493"/>
    </location>
</feature>
<feature type="compositionally biased region" description="Low complexity" evidence="4">
    <location>
        <begin position="724"/>
        <end position="736"/>
    </location>
</feature>
<keyword evidence="9" id="KW-1185">Reference proteome</keyword>
<evidence type="ECO:0000256" key="4">
    <source>
        <dbReference type="SAM" id="MobiDB-lite"/>
    </source>
</evidence>
<feature type="domain" description="SD-repeat containing protein B" evidence="7">
    <location>
        <begin position="2755"/>
        <end position="2830"/>
    </location>
</feature>
<evidence type="ECO:0000259" key="5">
    <source>
        <dbReference type="Pfam" id="PF01345"/>
    </source>
</evidence>
<dbReference type="InterPro" id="IPR033764">
    <property type="entry name" value="Sdr_B"/>
</dbReference>
<dbReference type="Gene3D" id="2.60.40.1170">
    <property type="entry name" value="Mu homology domain, subdomain B"/>
    <property type="match status" value="1"/>
</dbReference>
<proteinExistence type="predicted"/>
<comment type="caution">
    <text evidence="8">The sequence shown here is derived from an EMBL/GenBank/DDBJ whole genome shotgun (WGS) entry which is preliminary data.</text>
</comment>
<feature type="domain" description="SD-repeat containing protein B" evidence="7">
    <location>
        <begin position="2276"/>
        <end position="2348"/>
    </location>
</feature>
<feature type="domain" description="SD-repeat containing protein B" evidence="7">
    <location>
        <begin position="2639"/>
        <end position="2727"/>
    </location>
</feature>
<feature type="domain" description="SD-repeat containing protein B" evidence="7">
    <location>
        <begin position="2522"/>
        <end position="2607"/>
    </location>
</feature>
<dbReference type="InterPro" id="IPR051417">
    <property type="entry name" value="SDr/BOS_complex"/>
</dbReference>
<dbReference type="InterPro" id="IPR026466">
    <property type="entry name" value="Fim_isopep_form_D2_dom"/>
</dbReference>
<dbReference type="Pfam" id="PF14252">
    <property type="entry name" value="DUF4347"/>
    <property type="match status" value="1"/>
</dbReference>
<evidence type="ECO:0000256" key="3">
    <source>
        <dbReference type="ARBA" id="ARBA00022729"/>
    </source>
</evidence>
<dbReference type="Proteomes" id="UP000318288">
    <property type="component" value="Unassembled WGS sequence"/>
</dbReference>
<evidence type="ECO:0000256" key="1">
    <source>
        <dbReference type="ARBA" id="ARBA00004613"/>
    </source>
</evidence>
<feature type="domain" description="DUF4347" evidence="6">
    <location>
        <begin position="82"/>
        <end position="250"/>
    </location>
</feature>
<dbReference type="InterPro" id="IPR001434">
    <property type="entry name" value="OmcB-like_DUF11"/>
</dbReference>
<evidence type="ECO:0000313" key="9">
    <source>
        <dbReference type="Proteomes" id="UP000318288"/>
    </source>
</evidence>
<keyword evidence="2" id="KW-0964">Secreted</keyword>
<evidence type="ECO:0000313" key="8">
    <source>
        <dbReference type="EMBL" id="TWU59988.1"/>
    </source>
</evidence>
<evidence type="ECO:0000259" key="6">
    <source>
        <dbReference type="Pfam" id="PF14252"/>
    </source>
</evidence>
<dbReference type="PANTHER" id="PTHR23303:SF15">
    <property type="entry name" value="COLOSSIN-A"/>
    <property type="match status" value="1"/>
</dbReference>
<feature type="region of interest" description="Disordered" evidence="4">
    <location>
        <begin position="1584"/>
        <end position="1621"/>
    </location>
</feature>
<evidence type="ECO:0000259" key="7">
    <source>
        <dbReference type="Pfam" id="PF17210"/>
    </source>
</evidence>
<organism evidence="8 9">
    <name type="scientific">Rubripirellula tenax</name>
    <dbReference type="NCBI Taxonomy" id="2528015"/>
    <lineage>
        <taxon>Bacteria</taxon>
        <taxon>Pseudomonadati</taxon>
        <taxon>Planctomycetota</taxon>
        <taxon>Planctomycetia</taxon>
        <taxon>Pirellulales</taxon>
        <taxon>Pirellulaceae</taxon>
        <taxon>Rubripirellula</taxon>
    </lineage>
</organism>
<reference evidence="8 9" key="1">
    <citation type="submission" date="2019-02" db="EMBL/GenBank/DDBJ databases">
        <title>Deep-cultivation of Planctomycetes and their phenomic and genomic characterization uncovers novel biology.</title>
        <authorList>
            <person name="Wiegand S."/>
            <person name="Jogler M."/>
            <person name="Boedeker C."/>
            <person name="Pinto D."/>
            <person name="Vollmers J."/>
            <person name="Rivas-Marin E."/>
            <person name="Kohn T."/>
            <person name="Peeters S.H."/>
            <person name="Heuer A."/>
            <person name="Rast P."/>
            <person name="Oberbeckmann S."/>
            <person name="Bunk B."/>
            <person name="Jeske O."/>
            <person name="Meyerdierks A."/>
            <person name="Storesund J.E."/>
            <person name="Kallscheuer N."/>
            <person name="Luecker S."/>
            <person name="Lage O.M."/>
            <person name="Pohl T."/>
            <person name="Merkel B.J."/>
            <person name="Hornburger P."/>
            <person name="Mueller R.-W."/>
            <person name="Bruemmer F."/>
            <person name="Labrenz M."/>
            <person name="Spormann A.M."/>
            <person name="Op Den Camp H."/>
            <person name="Overmann J."/>
            <person name="Amann R."/>
            <person name="Jetten M.S.M."/>
            <person name="Mascher T."/>
            <person name="Medema M.H."/>
            <person name="Devos D.P."/>
            <person name="Kaster A.-K."/>
            <person name="Ovreas L."/>
            <person name="Rohde M."/>
            <person name="Galperin M.Y."/>
            <person name="Jogler C."/>
        </authorList>
    </citation>
    <scope>NUCLEOTIDE SEQUENCE [LARGE SCALE GENOMIC DNA]</scope>
    <source>
        <strain evidence="8 9">Poly51</strain>
    </source>
</reference>
<feature type="domain" description="SD-repeat containing protein B" evidence="7">
    <location>
        <begin position="2969"/>
        <end position="3041"/>
    </location>
</feature>
<dbReference type="RefSeq" id="WP_146453540.1">
    <property type="nucleotide sequence ID" value="NZ_SJPW01000001.1"/>
</dbReference>
<comment type="subcellular location">
    <subcellularLocation>
        <location evidence="1">Secreted</location>
    </subcellularLocation>
</comment>
<feature type="domain" description="SD-repeat containing protein B" evidence="7">
    <location>
        <begin position="3085"/>
        <end position="3197"/>
    </location>
</feature>
<feature type="domain" description="DUF11" evidence="5">
    <location>
        <begin position="1445"/>
        <end position="1555"/>
    </location>
</feature>
<dbReference type="SUPFAM" id="SSF117074">
    <property type="entry name" value="Hypothetical protein PA1324"/>
    <property type="match status" value="8"/>
</dbReference>
<evidence type="ECO:0000256" key="2">
    <source>
        <dbReference type="ARBA" id="ARBA00022525"/>
    </source>
</evidence>
<dbReference type="EMBL" id="SJPW01000001">
    <property type="protein sequence ID" value="TWU59988.1"/>
    <property type="molecule type" value="Genomic_DNA"/>
</dbReference>
<gene>
    <name evidence="8" type="primary">sdrD_1</name>
    <name evidence="8" type="ORF">Poly51_02610</name>
</gene>
<dbReference type="NCBIfam" id="TIGR01451">
    <property type="entry name" value="B_ant_repeat"/>
    <property type="match status" value="5"/>
</dbReference>
<dbReference type="InterPro" id="IPR025592">
    <property type="entry name" value="DUF4347"/>
</dbReference>
<name>A0A5C6FF07_9BACT</name>
<feature type="compositionally biased region" description="Polar residues" evidence="4">
    <location>
        <begin position="1584"/>
        <end position="1599"/>
    </location>
</feature>
<dbReference type="NCBIfam" id="TIGR04226">
    <property type="entry name" value="RrgB_K2N_iso_D2"/>
    <property type="match status" value="2"/>
</dbReference>
<feature type="region of interest" description="Disordered" evidence="4">
    <location>
        <begin position="2245"/>
        <end position="2269"/>
    </location>
</feature>
<dbReference type="Gene3D" id="2.60.40.10">
    <property type="entry name" value="Immunoglobulins"/>
    <property type="match status" value="8"/>
</dbReference>
<feature type="domain" description="SD-repeat containing protein B" evidence="7">
    <location>
        <begin position="2852"/>
        <end position="2939"/>
    </location>
</feature>
<keyword evidence="3" id="KW-0732">Signal</keyword>
<dbReference type="InterPro" id="IPR047589">
    <property type="entry name" value="DUF11_rpt"/>
</dbReference>
<dbReference type="OrthoDB" id="254354at2"/>
<feature type="region of interest" description="Disordered" evidence="4">
    <location>
        <begin position="1927"/>
        <end position="1946"/>
    </location>
</feature>
<accession>A0A5C6FF07</accession>
<protein>
    <submittedName>
        <fullName evidence="8">Serine-aspartate repeat-containing protein D</fullName>
    </submittedName>
</protein>
<dbReference type="Pfam" id="PF01345">
    <property type="entry name" value="DUF11"/>
    <property type="match status" value="3"/>
</dbReference>
<dbReference type="PANTHER" id="PTHR23303">
    <property type="entry name" value="CARBOXYPEPTIDASE REGULATORY REGION-CONTAINING"/>
    <property type="match status" value="1"/>
</dbReference>
<dbReference type="InterPro" id="IPR013783">
    <property type="entry name" value="Ig-like_fold"/>
</dbReference>
<feature type="region of interest" description="Disordered" evidence="4">
    <location>
        <begin position="716"/>
        <end position="736"/>
    </location>
</feature>
<feature type="domain" description="DUF11" evidence="5">
    <location>
        <begin position="2128"/>
        <end position="2243"/>
    </location>
</feature>